<dbReference type="Proteomes" id="UP000279994">
    <property type="component" value="Unassembled WGS sequence"/>
</dbReference>
<dbReference type="GO" id="GO:0044877">
    <property type="term" value="F:protein-containing complex binding"/>
    <property type="evidence" value="ECO:0007669"/>
    <property type="project" value="TreeGrafter"/>
</dbReference>
<feature type="domain" description="NAD(P)-binding" evidence="1">
    <location>
        <begin position="7"/>
        <end position="174"/>
    </location>
</feature>
<keyword evidence="3" id="KW-1185">Reference proteome</keyword>
<gene>
    <name evidence="2" type="ORF">EFL26_16785</name>
</gene>
<dbReference type="OrthoDB" id="9771302at2"/>
<dbReference type="PANTHER" id="PTHR12126">
    <property type="entry name" value="NADH-UBIQUINONE OXIDOREDUCTASE 39 KDA SUBUNIT-RELATED"/>
    <property type="match status" value="1"/>
</dbReference>
<dbReference type="RefSeq" id="WP_123224054.1">
    <property type="nucleotide sequence ID" value="NZ_RJSF01000043.1"/>
</dbReference>
<dbReference type="Pfam" id="PF13460">
    <property type="entry name" value="NAD_binding_10"/>
    <property type="match status" value="1"/>
</dbReference>
<protein>
    <recommendedName>
        <fullName evidence="1">NAD(P)-binding domain-containing protein</fullName>
    </recommendedName>
</protein>
<dbReference type="SUPFAM" id="SSF51735">
    <property type="entry name" value="NAD(P)-binding Rossmann-fold domains"/>
    <property type="match status" value="1"/>
</dbReference>
<name>A0A3N0GLY2_9ACTN</name>
<dbReference type="InterPro" id="IPR051207">
    <property type="entry name" value="ComplexI_NDUFA9_subunit"/>
</dbReference>
<dbReference type="AlphaFoldDB" id="A0A3N0GLY2"/>
<dbReference type="InterPro" id="IPR016040">
    <property type="entry name" value="NAD(P)-bd_dom"/>
</dbReference>
<evidence type="ECO:0000313" key="3">
    <source>
        <dbReference type="Proteomes" id="UP000279994"/>
    </source>
</evidence>
<dbReference type="Gene3D" id="3.40.50.720">
    <property type="entry name" value="NAD(P)-binding Rossmann-like Domain"/>
    <property type="match status" value="1"/>
</dbReference>
<sequence>MRIAIAGATGQVGSPLAEAAARTGHDVVRLARSTGVDLTAPVDPALLAGADVVVDVTRTALREEEASAAFFTAVATNLGEAARSAGVSRTVLLSIIGVDRIGRAPREPAGRGPEDHYRAKWAHEQATREHAPGVRIVRAAQFHDLARVLLLALREGDTSRVAEMPVQPVALEVVVDTLLDVATGTVDEPVVEVAGPRVERFCDLAAAFATRDVPGLHVEPAPVSAVLAGGALLPGPDAVLGGPDFQTWFRHSNVASSP</sequence>
<dbReference type="EMBL" id="RJSF01000043">
    <property type="protein sequence ID" value="RNM13080.1"/>
    <property type="molecule type" value="Genomic_DNA"/>
</dbReference>
<reference evidence="2 3" key="1">
    <citation type="submission" date="2018-11" db="EMBL/GenBank/DDBJ databases">
        <authorList>
            <person name="Li F."/>
        </authorList>
    </citation>
    <scope>NUCLEOTIDE SEQUENCE [LARGE SCALE GENOMIC DNA]</scope>
    <source>
        <strain evidence="2 3">Gsoil 818</strain>
    </source>
</reference>
<evidence type="ECO:0000259" key="1">
    <source>
        <dbReference type="Pfam" id="PF13460"/>
    </source>
</evidence>
<evidence type="ECO:0000313" key="2">
    <source>
        <dbReference type="EMBL" id="RNM13080.1"/>
    </source>
</evidence>
<dbReference type="PANTHER" id="PTHR12126:SF11">
    <property type="entry name" value="NADH DEHYDROGENASE [UBIQUINONE] 1 ALPHA SUBCOMPLEX SUBUNIT 9, MITOCHONDRIAL"/>
    <property type="match status" value="1"/>
</dbReference>
<comment type="caution">
    <text evidence="2">The sequence shown here is derived from an EMBL/GenBank/DDBJ whole genome shotgun (WGS) entry which is preliminary data.</text>
</comment>
<accession>A0A3N0GLY2</accession>
<organism evidence="2 3">
    <name type="scientific">Nocardioides pocheonensis</name>
    <dbReference type="NCBI Taxonomy" id="661485"/>
    <lineage>
        <taxon>Bacteria</taxon>
        <taxon>Bacillati</taxon>
        <taxon>Actinomycetota</taxon>
        <taxon>Actinomycetes</taxon>
        <taxon>Propionibacteriales</taxon>
        <taxon>Nocardioidaceae</taxon>
        <taxon>Nocardioides</taxon>
    </lineage>
</organism>
<proteinExistence type="predicted"/>
<dbReference type="InterPro" id="IPR036291">
    <property type="entry name" value="NAD(P)-bd_dom_sf"/>
</dbReference>